<dbReference type="SUPFAM" id="SSF101478">
    <property type="entry name" value="ADP-ribosylglycohydrolase"/>
    <property type="match status" value="1"/>
</dbReference>
<accession>A0ABW1WWG2</accession>
<evidence type="ECO:0000313" key="1">
    <source>
        <dbReference type="EMBL" id="MFC6395603.1"/>
    </source>
</evidence>
<dbReference type="Proteomes" id="UP001596266">
    <property type="component" value="Unassembled WGS sequence"/>
</dbReference>
<dbReference type="Gene3D" id="1.10.4080.10">
    <property type="entry name" value="ADP-ribosylation/Crystallin J1"/>
    <property type="match status" value="1"/>
</dbReference>
<dbReference type="RefSeq" id="WP_343886345.1">
    <property type="nucleotide sequence ID" value="NZ_BAAAKI010000014.1"/>
</dbReference>
<dbReference type="InterPro" id="IPR005502">
    <property type="entry name" value="Ribosyl_crysJ1"/>
</dbReference>
<evidence type="ECO:0000313" key="2">
    <source>
        <dbReference type="Proteomes" id="UP001596266"/>
    </source>
</evidence>
<dbReference type="InterPro" id="IPR036705">
    <property type="entry name" value="Ribosyl_crysJ1_sf"/>
</dbReference>
<proteinExistence type="predicted"/>
<organism evidence="1 2">
    <name type="scientific">Luteococcus sanguinis</name>
    <dbReference type="NCBI Taxonomy" id="174038"/>
    <lineage>
        <taxon>Bacteria</taxon>
        <taxon>Bacillati</taxon>
        <taxon>Actinomycetota</taxon>
        <taxon>Actinomycetes</taxon>
        <taxon>Propionibacteriales</taxon>
        <taxon>Propionibacteriaceae</taxon>
        <taxon>Luteococcus</taxon>
    </lineage>
</organism>
<dbReference type="EMBL" id="JBHSUA010000006">
    <property type="protein sequence ID" value="MFC6395603.1"/>
    <property type="molecule type" value="Genomic_DNA"/>
</dbReference>
<reference evidence="2" key="1">
    <citation type="journal article" date="2019" name="Int. J. Syst. Evol. Microbiol.">
        <title>The Global Catalogue of Microorganisms (GCM) 10K type strain sequencing project: providing services to taxonomists for standard genome sequencing and annotation.</title>
        <authorList>
            <consortium name="The Broad Institute Genomics Platform"/>
            <consortium name="The Broad Institute Genome Sequencing Center for Infectious Disease"/>
            <person name="Wu L."/>
            <person name="Ma J."/>
        </authorList>
    </citation>
    <scope>NUCLEOTIDE SEQUENCE [LARGE SCALE GENOMIC DNA]</scope>
    <source>
        <strain evidence="2">CGMCC 1.15277</strain>
    </source>
</reference>
<protein>
    <submittedName>
        <fullName evidence="1">ADP-ribosylglycohydrolase family protein</fullName>
    </submittedName>
</protein>
<gene>
    <name evidence="1" type="ORF">ACFP57_01150</name>
</gene>
<name>A0ABW1WWG2_9ACTN</name>
<sequence>MTGNQLTDDQLDRALGVVLASAAGDALGAGYEFKPGWSGAPEPAMIGGGLGNFEPGEWTDDTTMAWAILEPASRGLDLRTSEGLTAVARNFITWARSGPADIGVQTSRLLSGLGADTPCDVLLERSRALHEQSGRTAGNGSLMRTGVVALPTCTTRTRWPTRQRRWRG</sequence>
<comment type="caution">
    <text evidence="1">The sequence shown here is derived from an EMBL/GenBank/DDBJ whole genome shotgun (WGS) entry which is preliminary data.</text>
</comment>
<dbReference type="Pfam" id="PF03747">
    <property type="entry name" value="ADP_ribosyl_GH"/>
    <property type="match status" value="1"/>
</dbReference>
<keyword evidence="2" id="KW-1185">Reference proteome</keyword>